<dbReference type="RefSeq" id="WP_127096525.1">
    <property type="nucleotide sequence ID" value="NZ_CP031423.1"/>
</dbReference>
<keyword evidence="2" id="KW-1185">Reference proteome</keyword>
<protein>
    <submittedName>
        <fullName evidence="1">Uncharacterized protein</fullName>
    </submittedName>
</protein>
<evidence type="ECO:0000313" key="2">
    <source>
        <dbReference type="Proteomes" id="UP000276888"/>
    </source>
</evidence>
<dbReference type="AlphaFoldDB" id="A0A3Q9IZX5"/>
<proteinExistence type="predicted"/>
<reference evidence="1 2" key="1">
    <citation type="submission" date="2018-08" db="EMBL/GenBank/DDBJ databases">
        <title>Microbacterium lemovicicum sp. nov., a bacterium isolated from a natural uranium-rich soil.</title>
        <authorList>
            <person name="ORTET P."/>
        </authorList>
    </citation>
    <scope>NUCLEOTIDE SEQUENCE [LARGE SCALE GENOMIC DNA]</scope>
    <source>
        <strain evidence="1 2">Viu22</strain>
    </source>
</reference>
<accession>A0A3Q9IZX5</accession>
<evidence type="ECO:0000313" key="1">
    <source>
        <dbReference type="EMBL" id="AZS38047.1"/>
    </source>
</evidence>
<name>A0A3Q9IZX5_9MICO</name>
<dbReference type="Proteomes" id="UP000276888">
    <property type="component" value="Chromosome"/>
</dbReference>
<dbReference type="EMBL" id="CP031423">
    <property type="protein sequence ID" value="AZS38047.1"/>
    <property type="molecule type" value="Genomic_DNA"/>
</dbReference>
<gene>
    <name evidence="1" type="ORF">CVS47_02697</name>
</gene>
<organism evidence="1 2">
    <name type="scientific">Microbacterium lemovicicum</name>
    <dbReference type="NCBI Taxonomy" id="1072463"/>
    <lineage>
        <taxon>Bacteria</taxon>
        <taxon>Bacillati</taxon>
        <taxon>Actinomycetota</taxon>
        <taxon>Actinomycetes</taxon>
        <taxon>Micrococcales</taxon>
        <taxon>Microbacteriaceae</taxon>
        <taxon>Microbacterium</taxon>
    </lineage>
</organism>
<dbReference type="KEGG" id="mlv:CVS47_02697"/>
<dbReference type="OrthoDB" id="5073328at2"/>
<sequence>MDTRRKAARSPHARRPILLWEGGGTWVLCDPAPGPGGSRRPLGRVDATVDGGYELSIAGRADSTSYASLAEVVEAVGAVVVGGVHDRMPGSTLPPM</sequence>